<evidence type="ECO:0000256" key="14">
    <source>
        <dbReference type="ARBA" id="ARBA00023257"/>
    </source>
</evidence>
<evidence type="ECO:0000256" key="8">
    <source>
        <dbReference type="ARBA" id="ARBA00023040"/>
    </source>
</evidence>
<keyword evidence="15" id="KW-0966">Cell projection</keyword>
<comment type="subcellular location">
    <subcellularLocation>
        <location evidence="1">Cell projection</location>
        <location evidence="1">Neuron projection</location>
    </subcellularLocation>
    <subcellularLocation>
        <location evidence="16">Postsynaptic cell membrane</location>
        <topology evidence="16">Multi-pass membrane protein</topology>
    </subcellularLocation>
</comment>
<keyword evidence="6 18" id="KW-1133">Transmembrane helix</keyword>
<evidence type="ECO:0000256" key="1">
    <source>
        <dbReference type="ARBA" id="ARBA00004487"/>
    </source>
</evidence>
<evidence type="ECO:0000256" key="9">
    <source>
        <dbReference type="ARBA" id="ARBA00023136"/>
    </source>
</evidence>
<dbReference type="Pfam" id="PF22572">
    <property type="entry name" value="GPR158_179_EC"/>
    <property type="match status" value="1"/>
</dbReference>
<evidence type="ECO:0000256" key="4">
    <source>
        <dbReference type="ARBA" id="ARBA00022692"/>
    </source>
</evidence>
<dbReference type="EMBL" id="VXIV02003191">
    <property type="protein sequence ID" value="KAF6020161.1"/>
    <property type="molecule type" value="Genomic_DNA"/>
</dbReference>
<keyword evidence="4 18" id="KW-0812">Transmembrane</keyword>
<evidence type="ECO:0000256" key="10">
    <source>
        <dbReference type="ARBA" id="ARBA00023157"/>
    </source>
</evidence>
<keyword evidence="3" id="KW-1003">Cell membrane</keyword>
<evidence type="ECO:0000256" key="3">
    <source>
        <dbReference type="ARBA" id="ARBA00022475"/>
    </source>
</evidence>
<keyword evidence="21" id="KW-1185">Reference proteome</keyword>
<feature type="transmembrane region" description="Helical" evidence="18">
    <location>
        <begin position="465"/>
        <end position="486"/>
    </location>
</feature>
<sequence length="775" mass="88719">MLQNSVLGSNIDIVDEFLSQLDTYDPETCKPGTEASLGEGVVQQYGTSRFREQAELAVNRANLLTEIWKLKNHHLHNDESFFFSQVRNLILSDPEIYGAGNCYDEYEFKDYWLFCPFAHRTAENTVMVKDLSVEYPYIKSTDEFFINAKIKAEQLLPDRNVTITEQMPREHYTNGTPHHSPVLEDITILVTYEDGQWTAPYYDCGGGDIWMMTYTVPFFSFRNNVFKFKGTSGIDIDLRKVDIDQCDSSVASKEYNVFANSSKCLSQTTQCQPVRRLGFRRGSYKCVCKQGYYFPDTTLSPENRYFNGSDVEEQYHLYKKGEANSYTDFECLKCKEGCDTCEDDRPCIKEPNWLLRNWLLSISCIIMFAIVPGVAVSILLFKNITVIKAASPKLLCIVLIGSFLLYCPMIVMYFEATEFTCTLKIWFRELGFSISYGALLLKTWRISLVFRVRSATQVKITDTNLMKRLVIIVAFFVTFLALRTAIGRPTVTEGKHRGGLKVAECSFDTWDYVQAAGEYALLLWGIRLCIVVRKAPSEFNESKFISWAIYNEALLAIFFNLSMFLVRKIEYASGDILYIIHFAYTNLTTTVTLLFLFSSKALLAYKLARRQKNKRAHLTPNRSHQSNFKYASKTGTASVKEPNLIGDCRDETLIKLREAYAELETLKLLLMMNDNPHTTSDRHQTKATEPTNEEQEKQKPVRNPQVILHNDMTPVSSKEPILCYQANIDISEYPASADEDINLLSNGYPQKLWDQLRPDARKCLSINTIISTLTA</sequence>
<accession>A0A7J7J3E2</accession>
<evidence type="ECO:0000256" key="16">
    <source>
        <dbReference type="ARBA" id="ARBA00034104"/>
    </source>
</evidence>
<dbReference type="CDD" id="cd12913">
    <property type="entry name" value="PDC1_MCP_like"/>
    <property type="match status" value="1"/>
</dbReference>
<feature type="transmembrane region" description="Helical" evidence="18">
    <location>
        <begin position="393"/>
        <end position="413"/>
    </location>
</feature>
<keyword evidence="8" id="KW-0297">G-protein coupled receptor</keyword>
<evidence type="ECO:0000256" key="18">
    <source>
        <dbReference type="SAM" id="Phobius"/>
    </source>
</evidence>
<dbReference type="AlphaFoldDB" id="A0A7J7J3E2"/>
<reference evidence="20" key="1">
    <citation type="submission" date="2020-06" db="EMBL/GenBank/DDBJ databases">
        <title>Draft genome of Bugula neritina, a colonial animal packing powerful symbionts and potential medicines.</title>
        <authorList>
            <person name="Rayko M."/>
        </authorList>
    </citation>
    <scope>NUCLEOTIDE SEQUENCE [LARGE SCALE GENOMIC DNA]</scope>
    <source>
        <strain evidence="20">Kwan_BN1</strain>
    </source>
</reference>
<dbReference type="GO" id="GO:0043005">
    <property type="term" value="C:neuron projection"/>
    <property type="evidence" value="ECO:0007669"/>
    <property type="project" value="UniProtKB-SubCell"/>
</dbReference>
<dbReference type="OrthoDB" id="2129233at2759"/>
<keyword evidence="10" id="KW-1015">Disulfide bond</keyword>
<dbReference type="InterPro" id="IPR054714">
    <property type="entry name" value="GPR158_179_extracellular"/>
</dbReference>
<dbReference type="PANTHER" id="PTHR32546">
    <property type="entry name" value="G-PROTEIN COUPLED RECEPTOR 158-RELATED"/>
    <property type="match status" value="1"/>
</dbReference>
<dbReference type="PANTHER" id="PTHR32546:SF29">
    <property type="entry name" value="G-PROTEIN COUPLED RECEPTORS FAMILY 3 PROFILE DOMAIN-CONTAINING PROTEIN"/>
    <property type="match status" value="1"/>
</dbReference>
<evidence type="ECO:0000256" key="15">
    <source>
        <dbReference type="ARBA" id="ARBA00023273"/>
    </source>
</evidence>
<evidence type="ECO:0000256" key="5">
    <source>
        <dbReference type="ARBA" id="ARBA00022729"/>
    </source>
</evidence>
<evidence type="ECO:0000256" key="12">
    <source>
        <dbReference type="ARBA" id="ARBA00023180"/>
    </source>
</evidence>
<dbReference type="InterPro" id="IPR043458">
    <property type="entry name" value="GPR158/179"/>
</dbReference>
<keyword evidence="9 18" id="KW-0472">Membrane</keyword>
<dbReference type="InterPro" id="IPR017978">
    <property type="entry name" value="GPCR_3_C"/>
</dbReference>
<feature type="domain" description="G-protein coupled receptors family 3 profile" evidence="19">
    <location>
        <begin position="374"/>
        <end position="603"/>
    </location>
</feature>
<evidence type="ECO:0000256" key="17">
    <source>
        <dbReference type="SAM" id="MobiDB-lite"/>
    </source>
</evidence>
<evidence type="ECO:0000256" key="6">
    <source>
        <dbReference type="ARBA" id="ARBA00022989"/>
    </source>
</evidence>
<evidence type="ECO:0000313" key="20">
    <source>
        <dbReference type="EMBL" id="KAF6020161.1"/>
    </source>
</evidence>
<evidence type="ECO:0000313" key="21">
    <source>
        <dbReference type="Proteomes" id="UP000593567"/>
    </source>
</evidence>
<dbReference type="InterPro" id="IPR000337">
    <property type="entry name" value="GPCR_3"/>
</dbReference>
<proteinExistence type="inferred from homology"/>
<dbReference type="Pfam" id="PF00003">
    <property type="entry name" value="7tm_3"/>
    <property type="match status" value="1"/>
</dbReference>
<evidence type="ECO:0000256" key="2">
    <source>
        <dbReference type="ARBA" id="ARBA00007242"/>
    </source>
</evidence>
<organism evidence="20 21">
    <name type="scientific">Bugula neritina</name>
    <name type="common">Brown bryozoan</name>
    <name type="synonym">Sertularia neritina</name>
    <dbReference type="NCBI Taxonomy" id="10212"/>
    <lineage>
        <taxon>Eukaryota</taxon>
        <taxon>Metazoa</taxon>
        <taxon>Spiralia</taxon>
        <taxon>Lophotrochozoa</taxon>
        <taxon>Bryozoa</taxon>
        <taxon>Gymnolaemata</taxon>
        <taxon>Cheilostomatida</taxon>
        <taxon>Flustrina</taxon>
        <taxon>Buguloidea</taxon>
        <taxon>Bugulidae</taxon>
        <taxon>Bugula</taxon>
    </lineage>
</organism>
<dbReference type="GO" id="GO:0004930">
    <property type="term" value="F:G protein-coupled receptor activity"/>
    <property type="evidence" value="ECO:0007669"/>
    <property type="project" value="UniProtKB-KW"/>
</dbReference>
<dbReference type="Gene3D" id="3.30.450.20">
    <property type="entry name" value="PAS domain"/>
    <property type="match status" value="1"/>
</dbReference>
<dbReference type="Proteomes" id="UP000593567">
    <property type="component" value="Unassembled WGS sequence"/>
</dbReference>
<evidence type="ECO:0000259" key="19">
    <source>
        <dbReference type="PROSITE" id="PS50259"/>
    </source>
</evidence>
<feature type="region of interest" description="Disordered" evidence="17">
    <location>
        <begin position="674"/>
        <end position="701"/>
    </location>
</feature>
<keyword evidence="13" id="KW-0807">Transducer</keyword>
<keyword evidence="5" id="KW-0732">Signal</keyword>
<evidence type="ECO:0000256" key="11">
    <source>
        <dbReference type="ARBA" id="ARBA00023170"/>
    </source>
</evidence>
<dbReference type="PROSITE" id="PS50259">
    <property type="entry name" value="G_PROTEIN_RECEP_F3_4"/>
    <property type="match status" value="1"/>
</dbReference>
<feature type="transmembrane region" description="Helical" evidence="18">
    <location>
        <begin position="425"/>
        <end position="444"/>
    </location>
</feature>
<feature type="transmembrane region" description="Helical" evidence="18">
    <location>
        <begin position="358"/>
        <end position="381"/>
    </location>
</feature>
<keyword evidence="11" id="KW-0675">Receptor</keyword>
<feature type="transmembrane region" description="Helical" evidence="18">
    <location>
        <begin position="512"/>
        <end position="532"/>
    </location>
</feature>
<name>A0A7J7J3E2_BUGNE</name>
<dbReference type="GO" id="GO:0045211">
    <property type="term" value="C:postsynaptic membrane"/>
    <property type="evidence" value="ECO:0007669"/>
    <property type="project" value="UniProtKB-SubCell"/>
</dbReference>
<comment type="similarity">
    <text evidence="2">Belongs to the G-protein coupled receptor 3 family.</text>
</comment>
<dbReference type="CDD" id="cd15293">
    <property type="entry name" value="7tmC_GPR158-like"/>
    <property type="match status" value="1"/>
</dbReference>
<dbReference type="PRINTS" id="PR00248">
    <property type="entry name" value="GPCRMGR"/>
</dbReference>
<evidence type="ECO:0000256" key="7">
    <source>
        <dbReference type="ARBA" id="ARBA00023018"/>
    </source>
</evidence>
<feature type="transmembrane region" description="Helical" evidence="18">
    <location>
        <begin position="578"/>
        <end position="605"/>
    </location>
</feature>
<comment type="caution">
    <text evidence="20">The sequence shown here is derived from an EMBL/GenBank/DDBJ whole genome shotgun (WGS) entry which is preliminary data.</text>
</comment>
<protein>
    <recommendedName>
        <fullName evidence="19">G-protein coupled receptors family 3 profile domain-containing protein</fullName>
    </recommendedName>
</protein>
<evidence type="ECO:0000256" key="13">
    <source>
        <dbReference type="ARBA" id="ARBA00023224"/>
    </source>
</evidence>
<gene>
    <name evidence="20" type="ORF">EB796_021534</name>
</gene>
<keyword evidence="7" id="KW-0770">Synapse</keyword>
<keyword evidence="12" id="KW-0325">Glycoprotein</keyword>
<feature type="transmembrane region" description="Helical" evidence="18">
    <location>
        <begin position="544"/>
        <end position="566"/>
    </location>
</feature>
<keyword evidence="14" id="KW-0628">Postsynaptic cell membrane</keyword>